<dbReference type="SUPFAM" id="SSF52402">
    <property type="entry name" value="Adenine nucleotide alpha hydrolases-like"/>
    <property type="match status" value="1"/>
</dbReference>
<dbReference type="GeneID" id="55802916"/>
<sequence length="330" mass="39011">MAKENKSDEYEMVFVFANTGQENEETLEFVNKCDEEYNLNVVWIEAKTIWGVRAYGKKYYFNELMDYERFLNNFYIHEFDSVEFYKNKICKETKQKIPQYRKCIEAIRAGTRHTVVDYKTADRGGGVFERMIQKYMIPNKQNMICTRELKERPIRSYARSIGWLNGTYETAIGIRVDEIDRISSERLKNKLIYPLVNMKPMTKKNVNYFWSLQNFRLNLKGYQGNCKTCWKKSFRKLGTIAKETPKFYDFFGEMERKYGHFVSEGRKSAKTLEVPLRFFRSGYTVDMVLDIPNDTNFKDAFDDSVEYDETLTDGTLLDISNGCSESCEVF</sequence>
<dbReference type="Gene3D" id="3.40.50.620">
    <property type="entry name" value="HUPs"/>
    <property type="match status" value="1"/>
</dbReference>
<organism evidence="1 2">
    <name type="scientific">Tenacibaculum phage PTm1</name>
    <dbReference type="NCBI Taxonomy" id="2547425"/>
    <lineage>
        <taxon>Viruses</taxon>
        <taxon>Duplodnaviria</taxon>
        <taxon>Heunggongvirae</taxon>
        <taxon>Uroviricota</taxon>
        <taxon>Caudoviricetes</taxon>
        <taxon>Shirahamavirus</taxon>
        <taxon>Shirahamavirus PTm1</taxon>
    </lineage>
</organism>
<evidence type="ECO:0000313" key="2">
    <source>
        <dbReference type="Proteomes" id="UP000422648"/>
    </source>
</evidence>
<dbReference type="EMBL" id="AP019524">
    <property type="protein sequence ID" value="BBI90503.1"/>
    <property type="molecule type" value="Genomic_DNA"/>
</dbReference>
<proteinExistence type="predicted"/>
<dbReference type="InterPro" id="IPR014729">
    <property type="entry name" value="Rossmann-like_a/b/a_fold"/>
</dbReference>
<dbReference type="Proteomes" id="UP000422648">
    <property type="component" value="Segment"/>
</dbReference>
<reference evidence="1 2" key="1">
    <citation type="journal article" date="2019" name="Arch. Virol.">
        <title>A novel jumbo Tenacibaculum maritimum lytic phage with head-fiber-like appendages.</title>
        <authorList>
            <person name="Kawato Y."/>
            <person name="Istiqomah I."/>
            <person name="Gaafar A.Y."/>
            <person name="Hanaoka M."/>
            <person name="Ishimaru K."/>
            <person name="Yasuike M."/>
            <person name="Nishiki I."/>
            <person name="Nakamura Y."/>
            <person name="Fujiwara A."/>
            <person name="Nakai T."/>
        </authorList>
    </citation>
    <scope>NUCLEOTIDE SEQUENCE [LARGE SCALE GENOMIC DNA]</scope>
    <source>
        <strain evidence="1 2">PTm1</strain>
    </source>
</reference>
<protein>
    <submittedName>
        <fullName evidence="1">Phosphoadenosine phosphosulfate reductase</fullName>
    </submittedName>
</protein>
<accession>A0A5S9C0Z6</accession>
<name>A0A5S9C0Z6_9CAUD</name>
<evidence type="ECO:0000313" key="1">
    <source>
        <dbReference type="EMBL" id="BBI90503.1"/>
    </source>
</evidence>
<dbReference type="KEGG" id="vg:55802916"/>
<dbReference type="RefSeq" id="YP_009873795.1">
    <property type="nucleotide sequence ID" value="NC_049340.1"/>
</dbReference>
<keyword evidence="2" id="KW-1185">Reference proteome</keyword>